<dbReference type="PANTHER" id="PTHR42776:SF27">
    <property type="entry name" value="DIPEPTIDYL PEPTIDASE FAMILY MEMBER 6"/>
    <property type="match status" value="1"/>
</dbReference>
<dbReference type="Pfam" id="PF02897">
    <property type="entry name" value="Peptidase_S9_N"/>
    <property type="match status" value="1"/>
</dbReference>
<evidence type="ECO:0000259" key="4">
    <source>
        <dbReference type="Pfam" id="PF00326"/>
    </source>
</evidence>
<evidence type="ECO:0000256" key="1">
    <source>
        <dbReference type="ARBA" id="ARBA00022670"/>
    </source>
</evidence>
<evidence type="ECO:0000256" key="2">
    <source>
        <dbReference type="ARBA" id="ARBA00022801"/>
    </source>
</evidence>
<dbReference type="EMBL" id="BMFH01000002">
    <property type="protein sequence ID" value="GGD58719.1"/>
    <property type="molecule type" value="Genomic_DNA"/>
</dbReference>
<proteinExistence type="predicted"/>
<feature type="domain" description="Peptidase S9A N-terminal" evidence="5">
    <location>
        <begin position="107"/>
        <end position="371"/>
    </location>
</feature>
<dbReference type="Gene3D" id="3.40.50.1820">
    <property type="entry name" value="alpha/beta hydrolase"/>
    <property type="match status" value="1"/>
</dbReference>
<keyword evidence="2" id="KW-0378">Hydrolase</keyword>
<dbReference type="Proteomes" id="UP000625780">
    <property type="component" value="Unassembled WGS sequence"/>
</dbReference>
<dbReference type="PANTHER" id="PTHR42776">
    <property type="entry name" value="SERINE PEPTIDASE S9 FAMILY MEMBER"/>
    <property type="match status" value="1"/>
</dbReference>
<reference evidence="7" key="1">
    <citation type="journal article" date="2019" name="Int. J. Syst. Evol. Microbiol.">
        <title>The Global Catalogue of Microorganisms (GCM) 10K type strain sequencing project: providing services to taxonomists for standard genome sequencing and annotation.</title>
        <authorList>
            <consortium name="The Broad Institute Genomics Platform"/>
            <consortium name="The Broad Institute Genome Sequencing Center for Infectious Disease"/>
            <person name="Wu L."/>
            <person name="Ma J."/>
        </authorList>
    </citation>
    <scope>NUCLEOTIDE SEQUENCE [LARGE SCALE GENOMIC DNA]</scope>
    <source>
        <strain evidence="7">CGMCC 1.12606</strain>
    </source>
</reference>
<sequence length="664" mass="74818">MTGINLYYLINEIKSKPMKKALILILLVFLWNCKEKPAENEVAKNLKSYTIEQMMDNENVGGGSFSPDLSTLLVTSNRSGIYNMYTVPVSGGELMPVTESDSSSVFAISYFPDDERMLFRMDNNGDEIYHIFLREEDGSHRDLTPYEGARSLFYGWTDDEKGFFFGSNKRDNRYIDLYKVDLETFTPELVYQNDQGYDIGAISRDEKYITLSKALNTNDSDLYLHDLESGSQVKINESQSSNSPQDFTPDSSSLLYTTDEGSEFSYVMRYNIPDGTRDKVMERDWDINGTYFTRTGKYRVTYINEDAKNSIEVEEVATGEPMTLPAIGDMDITSVSFSDDDTLMRFYAGGSNSPSDLYVYDIASGEQTKLTDVLNKEIQPQDLVKAEVIRYPSFDGLEIPAIYYKPHQASPENKVPALVWVHGGPGGQSRQNFSSLIQYLVNHGYAVLAVNNRGSSGYGKTFYQMDDLNHGDKDLRDCVEGKNWLAAQPEIDPGKIGIIGGSYGGYMTMAALTYTPEEFAVGVNLFGVTNWIRTLRSIPPWWESFKDALYKELGDPNSADSVRLRAISPLFHTDKVTKPLIVLQGSKDPRVLQVESDEIVAGVRKNGVPVEYVLFEDEGHGFVKKENQIAAYSKILEFLDVYLKQDKGQPIQDGETMEMQTETE</sequence>
<accession>A0ABQ1R8S7</accession>
<keyword evidence="7" id="KW-1185">Reference proteome</keyword>
<dbReference type="SUPFAM" id="SSF82171">
    <property type="entry name" value="DPP6 N-terminal domain-like"/>
    <property type="match status" value="1"/>
</dbReference>
<evidence type="ECO:0000313" key="6">
    <source>
        <dbReference type="EMBL" id="GGD58719.1"/>
    </source>
</evidence>
<dbReference type="SUPFAM" id="SSF53474">
    <property type="entry name" value="alpha/beta-Hydrolases"/>
    <property type="match status" value="1"/>
</dbReference>
<gene>
    <name evidence="6" type="ORF">GCM10011361_26340</name>
</gene>
<dbReference type="PRINTS" id="PR00862">
    <property type="entry name" value="PROLIGOPTASE"/>
</dbReference>
<organism evidence="6 7">
    <name type="scientific">Muriicola marianensis</name>
    <dbReference type="NCBI Taxonomy" id="1324801"/>
    <lineage>
        <taxon>Bacteria</taxon>
        <taxon>Pseudomonadati</taxon>
        <taxon>Bacteroidota</taxon>
        <taxon>Flavobacteriia</taxon>
        <taxon>Flavobacteriales</taxon>
        <taxon>Flavobacteriaceae</taxon>
        <taxon>Muriicola</taxon>
    </lineage>
</organism>
<dbReference type="InterPro" id="IPR011042">
    <property type="entry name" value="6-blade_b-propeller_TolB-like"/>
</dbReference>
<dbReference type="InterPro" id="IPR023302">
    <property type="entry name" value="Pept_S9A_N"/>
</dbReference>
<keyword evidence="3" id="KW-0720">Serine protease</keyword>
<dbReference type="Gene3D" id="2.120.10.30">
    <property type="entry name" value="TolB, C-terminal domain"/>
    <property type="match status" value="2"/>
</dbReference>
<evidence type="ECO:0000256" key="3">
    <source>
        <dbReference type="ARBA" id="ARBA00022825"/>
    </source>
</evidence>
<dbReference type="Pfam" id="PF00326">
    <property type="entry name" value="Peptidase_S9"/>
    <property type="match status" value="1"/>
</dbReference>
<dbReference type="InterPro" id="IPR002470">
    <property type="entry name" value="Peptidase_S9A"/>
</dbReference>
<feature type="domain" description="Peptidase S9 prolyl oligopeptidase catalytic" evidence="4">
    <location>
        <begin position="432"/>
        <end position="645"/>
    </location>
</feature>
<protein>
    <submittedName>
        <fullName evidence="6">Peptidase S9</fullName>
    </submittedName>
</protein>
<evidence type="ECO:0000313" key="7">
    <source>
        <dbReference type="Proteomes" id="UP000625780"/>
    </source>
</evidence>
<name>A0ABQ1R8S7_9FLAO</name>
<comment type="caution">
    <text evidence="6">The sequence shown here is derived from an EMBL/GenBank/DDBJ whole genome shotgun (WGS) entry which is preliminary data.</text>
</comment>
<evidence type="ECO:0000259" key="5">
    <source>
        <dbReference type="Pfam" id="PF02897"/>
    </source>
</evidence>
<dbReference type="InterPro" id="IPR029058">
    <property type="entry name" value="AB_hydrolase_fold"/>
</dbReference>
<keyword evidence="1" id="KW-0645">Protease</keyword>
<dbReference type="InterPro" id="IPR001375">
    <property type="entry name" value="Peptidase_S9_cat"/>
</dbReference>